<dbReference type="PANTHER" id="PTHR23234:SF9">
    <property type="entry name" value="ZINC FINGER PROTEIN 850-LIKE"/>
    <property type="match status" value="1"/>
</dbReference>
<dbReference type="GO" id="GO:0008270">
    <property type="term" value="F:zinc ion binding"/>
    <property type="evidence" value="ECO:0007669"/>
    <property type="project" value="UniProtKB-KW"/>
</dbReference>
<feature type="domain" description="C2H2-type" evidence="13">
    <location>
        <begin position="425"/>
        <end position="452"/>
    </location>
</feature>
<feature type="domain" description="C2H2-type" evidence="13">
    <location>
        <begin position="565"/>
        <end position="592"/>
    </location>
</feature>
<evidence type="ECO:0000256" key="8">
    <source>
        <dbReference type="ARBA" id="ARBA00023015"/>
    </source>
</evidence>
<dbReference type="EMBL" id="KB030644">
    <property type="protein sequence ID" value="ELK12832.1"/>
    <property type="molecule type" value="Genomic_DNA"/>
</dbReference>
<dbReference type="InterPro" id="IPR036236">
    <property type="entry name" value="Znf_C2H2_sf"/>
</dbReference>
<dbReference type="InterPro" id="IPR036051">
    <property type="entry name" value="KRAB_dom_sf"/>
</dbReference>
<evidence type="ECO:0000256" key="2">
    <source>
        <dbReference type="ARBA" id="ARBA00004123"/>
    </source>
</evidence>
<dbReference type="GO" id="GO:0005634">
    <property type="term" value="C:nucleus"/>
    <property type="evidence" value="ECO:0007669"/>
    <property type="project" value="UniProtKB-SubCell"/>
</dbReference>
<evidence type="ECO:0000256" key="3">
    <source>
        <dbReference type="ARBA" id="ARBA00006991"/>
    </source>
</evidence>
<dbReference type="FunFam" id="3.30.160.60:FF:001254">
    <property type="entry name" value="Zinc finger protein 564"/>
    <property type="match status" value="1"/>
</dbReference>
<name>L5KNE9_PTEAL</name>
<keyword evidence="4" id="KW-0479">Metal-binding</keyword>
<dbReference type="FunFam" id="3.30.160.60:FF:001933">
    <property type="entry name" value="Zinc finger protein 870"/>
    <property type="match status" value="1"/>
</dbReference>
<dbReference type="Proteomes" id="UP000010552">
    <property type="component" value="Unassembled WGS sequence"/>
</dbReference>
<dbReference type="Pfam" id="PF01352">
    <property type="entry name" value="KRAB"/>
    <property type="match status" value="3"/>
</dbReference>
<dbReference type="SUPFAM" id="SSF57667">
    <property type="entry name" value="beta-beta-alpha zinc fingers"/>
    <property type="match status" value="6"/>
</dbReference>
<reference evidence="16" key="1">
    <citation type="journal article" date="2013" name="Science">
        <title>Comparative analysis of bat genomes provides insight into the evolution of flight and immunity.</title>
        <authorList>
            <person name="Zhang G."/>
            <person name="Cowled C."/>
            <person name="Shi Z."/>
            <person name="Huang Z."/>
            <person name="Bishop-Lilly K.A."/>
            <person name="Fang X."/>
            <person name="Wynne J.W."/>
            <person name="Xiong Z."/>
            <person name="Baker M.L."/>
            <person name="Zhao W."/>
            <person name="Tachedjian M."/>
            <person name="Zhu Y."/>
            <person name="Zhou P."/>
            <person name="Jiang X."/>
            <person name="Ng J."/>
            <person name="Yang L."/>
            <person name="Wu L."/>
            <person name="Xiao J."/>
            <person name="Feng Y."/>
            <person name="Chen Y."/>
            <person name="Sun X."/>
            <person name="Zhang Y."/>
            <person name="Marsh G.A."/>
            <person name="Crameri G."/>
            <person name="Broder C.C."/>
            <person name="Frey K.G."/>
            <person name="Wang L.F."/>
            <person name="Wang J."/>
        </authorList>
    </citation>
    <scope>NUCLEOTIDE SEQUENCE [LARGE SCALE GENOMIC DNA]</scope>
</reference>
<dbReference type="PROSITE" id="PS00028">
    <property type="entry name" value="ZINC_FINGER_C2H2_1"/>
    <property type="match status" value="9"/>
</dbReference>
<dbReference type="SMART" id="SM00355">
    <property type="entry name" value="ZnF_C2H2"/>
    <property type="match status" value="10"/>
</dbReference>
<dbReference type="Gene3D" id="6.10.140.140">
    <property type="match status" value="3"/>
</dbReference>
<feature type="domain" description="C2H2-type" evidence="13">
    <location>
        <begin position="397"/>
        <end position="424"/>
    </location>
</feature>
<evidence type="ECO:0000259" key="13">
    <source>
        <dbReference type="PROSITE" id="PS50157"/>
    </source>
</evidence>
<keyword evidence="8" id="KW-0805">Transcription regulation</keyword>
<dbReference type="PANTHER" id="PTHR23234">
    <property type="entry name" value="ZNF44 PROTEIN"/>
    <property type="match status" value="1"/>
</dbReference>
<feature type="domain" description="C2H2-type" evidence="13">
    <location>
        <begin position="481"/>
        <end position="508"/>
    </location>
</feature>
<dbReference type="CDD" id="cd07765">
    <property type="entry name" value="KRAB_A-box"/>
    <property type="match status" value="3"/>
</dbReference>
<dbReference type="FunFam" id="3.30.160.60:FF:000710">
    <property type="entry name" value="Zinc finger protein 768"/>
    <property type="match status" value="1"/>
</dbReference>
<evidence type="ECO:0000256" key="11">
    <source>
        <dbReference type="ARBA" id="ARBA00023242"/>
    </source>
</evidence>
<feature type="domain" description="KRAB" evidence="14">
    <location>
        <begin position="307"/>
        <end position="409"/>
    </location>
</feature>
<dbReference type="FunFam" id="3.30.160.60:FF:001270">
    <property type="entry name" value="zinc finger protein 583 isoform X1"/>
    <property type="match status" value="1"/>
</dbReference>
<evidence type="ECO:0000259" key="14">
    <source>
        <dbReference type="PROSITE" id="PS50805"/>
    </source>
</evidence>
<evidence type="ECO:0000313" key="16">
    <source>
        <dbReference type="Proteomes" id="UP000010552"/>
    </source>
</evidence>
<protein>
    <submittedName>
        <fullName evidence="15">Zinc finger protein 709</fullName>
    </submittedName>
</protein>
<dbReference type="GO" id="GO:0006355">
    <property type="term" value="P:regulation of DNA-templated transcription"/>
    <property type="evidence" value="ECO:0007669"/>
    <property type="project" value="InterPro"/>
</dbReference>
<accession>L5KNE9</accession>
<dbReference type="PROSITE" id="PS50805">
    <property type="entry name" value="KRAB"/>
    <property type="match status" value="3"/>
</dbReference>
<dbReference type="Gene3D" id="3.30.160.60">
    <property type="entry name" value="Classic Zinc Finger"/>
    <property type="match status" value="10"/>
</dbReference>
<comment type="function">
    <text evidence="1">May be involved in transcriptional regulation.</text>
</comment>
<comment type="subcellular location">
    <subcellularLocation>
        <location evidence="2">Nucleus</location>
    </subcellularLocation>
</comment>
<feature type="domain" description="C2H2-type" evidence="13">
    <location>
        <begin position="593"/>
        <end position="620"/>
    </location>
</feature>
<keyword evidence="11" id="KW-0539">Nucleus</keyword>
<evidence type="ECO:0000256" key="10">
    <source>
        <dbReference type="ARBA" id="ARBA00023163"/>
    </source>
</evidence>
<keyword evidence="10" id="KW-0804">Transcription</keyword>
<keyword evidence="9" id="KW-0238">DNA-binding</keyword>
<sequence>MRPASPRSSLEPPTGVSQGRHLDLSPLWHAAWGLGQQLGPCASSSVTDSVTFEDVSVNFSLEEWSLLDPSQKKLYRDVMQETFRNLASVGKKWEDHDIDDQYKNQERICRSHRVERLCEGKEGSQCGENFSLILKKKTLSGVKPQEYSVCEKVFMHHSSYNRDIRCHTGPKPSEYQKYGEKPYKCNADEDLEAPVLAAAACGGALLWAVLSHSVLWTHQAWGLYTEDSKLAVWDSVAFEDVAVTFTLEEWSLLDSSQKKLYRDVMRETFRNLTSIGKKWEDYDVEDQCKNQGRKRRSHMDSVAYEDVAVNFSVEEWALLDPSQKKLYRDVMRETFRNLASVGKKWEAHDIEDQYKNQGRKQRHTVNAPYQCKVCGKTFSTSTSLQICESTHTGEKPYQCKYCGKALRNYRSFQRHERSHTEEKLYECKKCSKAFRYLSNLRTHERTHTEEKPYECKECGKAFRSYSSLQPHKMTHTGEKPYECKECGKAFRYYRSLQTHKRSHTGEKPYECKKCSKAFRCSSYLRNHEKIHSAEKPYECKNCGKAFRSSRYLKTHEKIHTREKPYECKECGKAFRSSSYLQTHQSSHTGDKTCQCKKCGKAFRSYSSLQIHERTHTGEKPYECKHCVKAYISPTSLRRHMKMHI</sequence>
<evidence type="ECO:0000256" key="7">
    <source>
        <dbReference type="ARBA" id="ARBA00022833"/>
    </source>
</evidence>
<dbReference type="InterPro" id="IPR013087">
    <property type="entry name" value="Znf_C2H2_type"/>
</dbReference>
<evidence type="ECO:0000256" key="9">
    <source>
        <dbReference type="ARBA" id="ARBA00023125"/>
    </source>
</evidence>
<evidence type="ECO:0000256" key="6">
    <source>
        <dbReference type="ARBA" id="ARBA00022771"/>
    </source>
</evidence>
<dbReference type="SMART" id="SM00349">
    <property type="entry name" value="KRAB"/>
    <property type="match status" value="3"/>
</dbReference>
<keyword evidence="6 12" id="KW-0863">Zinc-finger</keyword>
<proteinExistence type="inferred from homology"/>
<dbReference type="GO" id="GO:0003677">
    <property type="term" value="F:DNA binding"/>
    <property type="evidence" value="ECO:0007669"/>
    <property type="project" value="UniProtKB-KW"/>
</dbReference>
<dbReference type="FunFam" id="3.30.160.60:FF:000051">
    <property type="entry name" value="zinc finger protein 585A"/>
    <property type="match status" value="1"/>
</dbReference>
<feature type="domain" description="C2H2-type" evidence="13">
    <location>
        <begin position="369"/>
        <end position="396"/>
    </location>
</feature>
<feature type="domain" description="C2H2-type" evidence="13">
    <location>
        <begin position="537"/>
        <end position="564"/>
    </location>
</feature>
<feature type="domain" description="C2H2-type" evidence="13">
    <location>
        <begin position="453"/>
        <end position="480"/>
    </location>
</feature>
<dbReference type="Pfam" id="PF00096">
    <property type="entry name" value="zf-C2H2"/>
    <property type="match status" value="7"/>
</dbReference>
<gene>
    <name evidence="15" type="ORF">PAL_GLEAN10001032</name>
</gene>
<evidence type="ECO:0000256" key="5">
    <source>
        <dbReference type="ARBA" id="ARBA00022737"/>
    </source>
</evidence>
<evidence type="ECO:0000256" key="4">
    <source>
        <dbReference type="ARBA" id="ARBA00022723"/>
    </source>
</evidence>
<dbReference type="Pfam" id="PF13912">
    <property type="entry name" value="zf-C2H2_6"/>
    <property type="match status" value="2"/>
</dbReference>
<evidence type="ECO:0000313" key="15">
    <source>
        <dbReference type="EMBL" id="ELK12832.1"/>
    </source>
</evidence>
<keyword evidence="5" id="KW-0677">Repeat</keyword>
<dbReference type="FunFam" id="3.30.160.60:FF:000184">
    <property type="entry name" value="Zinc finger protein 333"/>
    <property type="match status" value="4"/>
</dbReference>
<dbReference type="SUPFAM" id="SSF109640">
    <property type="entry name" value="KRAB domain (Kruppel-associated box)"/>
    <property type="match status" value="3"/>
</dbReference>
<organism evidence="15 16">
    <name type="scientific">Pteropus alecto</name>
    <name type="common">Black flying fox</name>
    <dbReference type="NCBI Taxonomy" id="9402"/>
    <lineage>
        <taxon>Eukaryota</taxon>
        <taxon>Metazoa</taxon>
        <taxon>Chordata</taxon>
        <taxon>Craniata</taxon>
        <taxon>Vertebrata</taxon>
        <taxon>Euteleostomi</taxon>
        <taxon>Mammalia</taxon>
        <taxon>Eutheria</taxon>
        <taxon>Laurasiatheria</taxon>
        <taxon>Chiroptera</taxon>
        <taxon>Yinpterochiroptera</taxon>
        <taxon>Pteropodoidea</taxon>
        <taxon>Pteropodidae</taxon>
        <taxon>Pteropodinae</taxon>
        <taxon>Pteropus</taxon>
    </lineage>
</organism>
<dbReference type="AlphaFoldDB" id="L5KNE9"/>
<dbReference type="FunFam" id="3.30.160.60:FF:001498">
    <property type="entry name" value="Zinc finger protein 404"/>
    <property type="match status" value="1"/>
</dbReference>
<dbReference type="InParanoid" id="L5KNE9"/>
<dbReference type="InterPro" id="IPR001909">
    <property type="entry name" value="KRAB"/>
</dbReference>
<feature type="domain" description="KRAB" evidence="14">
    <location>
        <begin position="50"/>
        <end position="136"/>
    </location>
</feature>
<comment type="similarity">
    <text evidence="3">Belongs to the krueppel C2H2-type zinc-finger protein family.</text>
</comment>
<dbReference type="PROSITE" id="PS50157">
    <property type="entry name" value="ZINC_FINGER_C2H2_2"/>
    <property type="match status" value="10"/>
</dbReference>
<evidence type="ECO:0000256" key="12">
    <source>
        <dbReference type="PROSITE-ProRule" id="PRU00042"/>
    </source>
</evidence>
<feature type="domain" description="C2H2-type" evidence="13">
    <location>
        <begin position="509"/>
        <end position="536"/>
    </location>
</feature>
<feature type="domain" description="KRAB" evidence="14">
    <location>
        <begin position="236"/>
        <end position="312"/>
    </location>
</feature>
<feature type="domain" description="C2H2-type" evidence="13">
    <location>
        <begin position="621"/>
        <end position="644"/>
    </location>
</feature>
<evidence type="ECO:0000256" key="1">
    <source>
        <dbReference type="ARBA" id="ARBA00003767"/>
    </source>
</evidence>
<dbReference type="InterPro" id="IPR050758">
    <property type="entry name" value="Znf_C2H2-type"/>
</dbReference>
<keyword evidence="16" id="KW-1185">Reference proteome</keyword>
<keyword evidence="7" id="KW-0862">Zinc</keyword>